<name>A0A6M5YI99_9BACT</name>
<sequence>MTYELECGHCGYRFTLDDGAVTRSVKCVVCGATLTVAVPVPVASEAALPATPVLAPPVPPPEPPTPPPRPPAPPEPEFRPRFPPLGPDRPELDGLEPEERGRFLAPPWPTVCGALDSARTFTMVGGVLYACVVALDLLLLPFVPTKGMTSVGRFLALAAGSLLLPAVMNTICQYRCTFVPRVYGSPWAVASLVTLPLAFVAYIQSIQIGIVLAVTSAAGLVVVAAGIWLRFFTQLAQRLDDRAMMTEAWSYASWFSAGTVVSIALLGCASLGERVGAVPFTWAFKAAVAAIGGRLLWGYAELLRTTTRAIAGRGPVAPVS</sequence>
<feature type="transmembrane region" description="Helical" evidence="2">
    <location>
        <begin position="154"/>
        <end position="171"/>
    </location>
</feature>
<feature type="transmembrane region" description="Helical" evidence="2">
    <location>
        <begin position="251"/>
        <end position="270"/>
    </location>
</feature>
<keyword evidence="2" id="KW-1133">Transmembrane helix</keyword>
<evidence type="ECO:0000256" key="2">
    <source>
        <dbReference type="SAM" id="Phobius"/>
    </source>
</evidence>
<dbReference type="EMBL" id="CP053452">
    <property type="protein sequence ID" value="QJW92973.1"/>
    <property type="molecule type" value="Genomic_DNA"/>
</dbReference>
<keyword evidence="4" id="KW-1185">Reference proteome</keyword>
<feature type="region of interest" description="Disordered" evidence="1">
    <location>
        <begin position="54"/>
        <end position="96"/>
    </location>
</feature>
<protein>
    <submittedName>
        <fullName evidence="3">Uncharacterized protein</fullName>
    </submittedName>
</protein>
<feature type="transmembrane region" description="Helical" evidence="2">
    <location>
        <begin position="183"/>
        <end position="203"/>
    </location>
</feature>
<organism evidence="3 4">
    <name type="scientific">Frigoriglobus tundricola</name>
    <dbReference type="NCBI Taxonomy" id="2774151"/>
    <lineage>
        <taxon>Bacteria</taxon>
        <taxon>Pseudomonadati</taxon>
        <taxon>Planctomycetota</taxon>
        <taxon>Planctomycetia</taxon>
        <taxon>Gemmatales</taxon>
        <taxon>Gemmataceae</taxon>
        <taxon>Frigoriglobus</taxon>
    </lineage>
</organism>
<proteinExistence type="predicted"/>
<accession>A0A6M5YI99</accession>
<gene>
    <name evidence="3" type="ORF">FTUN_0471</name>
</gene>
<dbReference type="Proteomes" id="UP000503447">
    <property type="component" value="Chromosome"/>
</dbReference>
<keyword evidence="2" id="KW-0472">Membrane</keyword>
<feature type="compositionally biased region" description="Pro residues" evidence="1">
    <location>
        <begin position="54"/>
        <end position="87"/>
    </location>
</feature>
<reference evidence="4" key="1">
    <citation type="submission" date="2020-05" db="EMBL/GenBank/DDBJ databases">
        <title>Frigoriglobus tundricola gen. nov., sp. nov., a psychrotolerant cellulolytic planctomycete of the family Gemmataceae with two divergent copies of 16S rRNA gene.</title>
        <authorList>
            <person name="Kulichevskaya I.S."/>
            <person name="Ivanova A.A."/>
            <person name="Naumoff D.G."/>
            <person name="Beletsky A.V."/>
            <person name="Rijpstra W.I.C."/>
            <person name="Sinninghe Damste J.S."/>
            <person name="Mardanov A.V."/>
            <person name="Ravin N.V."/>
            <person name="Dedysh S.N."/>
        </authorList>
    </citation>
    <scope>NUCLEOTIDE SEQUENCE [LARGE SCALE GENOMIC DNA]</scope>
    <source>
        <strain evidence="4">PL17</strain>
    </source>
</reference>
<feature type="transmembrane region" description="Helical" evidence="2">
    <location>
        <begin position="121"/>
        <end position="142"/>
    </location>
</feature>
<feature type="transmembrane region" description="Helical" evidence="2">
    <location>
        <begin position="282"/>
        <end position="300"/>
    </location>
</feature>
<evidence type="ECO:0000313" key="3">
    <source>
        <dbReference type="EMBL" id="QJW92973.1"/>
    </source>
</evidence>
<dbReference type="AlphaFoldDB" id="A0A6M5YI99"/>
<evidence type="ECO:0000256" key="1">
    <source>
        <dbReference type="SAM" id="MobiDB-lite"/>
    </source>
</evidence>
<dbReference type="RefSeq" id="WP_171469265.1">
    <property type="nucleotide sequence ID" value="NZ_CP053452.2"/>
</dbReference>
<feature type="transmembrane region" description="Helical" evidence="2">
    <location>
        <begin position="210"/>
        <end position="231"/>
    </location>
</feature>
<keyword evidence="2" id="KW-0812">Transmembrane</keyword>
<evidence type="ECO:0000313" key="4">
    <source>
        <dbReference type="Proteomes" id="UP000503447"/>
    </source>
</evidence>
<dbReference type="KEGG" id="ftj:FTUN_0471"/>